<dbReference type="Proteomes" id="UP000653002">
    <property type="component" value="Unassembled WGS sequence"/>
</dbReference>
<organism evidence="1 2">
    <name type="scientific">Xanthomonas citri pv. citri</name>
    <dbReference type="NCBI Taxonomy" id="611301"/>
    <lineage>
        <taxon>Bacteria</taxon>
        <taxon>Pseudomonadati</taxon>
        <taxon>Pseudomonadota</taxon>
        <taxon>Gammaproteobacteria</taxon>
        <taxon>Lysobacterales</taxon>
        <taxon>Lysobacteraceae</taxon>
        <taxon>Xanthomonas</taxon>
    </lineage>
</organism>
<evidence type="ECO:0000313" key="2">
    <source>
        <dbReference type="Proteomes" id="UP000653002"/>
    </source>
</evidence>
<dbReference type="AlphaFoldDB" id="A0A7U2L081"/>
<protein>
    <submittedName>
        <fullName evidence="1">Uncharacterized protein</fullName>
    </submittedName>
</protein>
<name>A0A7U2L081_XANCI</name>
<gene>
    <name evidence="1" type="ORF">GUH15_03625</name>
</gene>
<dbReference type="RefSeq" id="WP_088016288.1">
    <property type="nucleotide sequence ID" value="NZ_CAVLHM010000028.1"/>
</dbReference>
<reference evidence="1" key="1">
    <citation type="submission" date="2020-01" db="EMBL/GenBank/DDBJ databases">
        <authorList>
            <person name="Richard D."/>
        </authorList>
    </citation>
    <scope>NUCLEOTIDE SEQUENCE</scope>
    <source>
        <strain evidence="1">JP541</strain>
    </source>
</reference>
<proteinExistence type="predicted"/>
<evidence type="ECO:0000313" key="1">
    <source>
        <dbReference type="EMBL" id="MBD4335183.1"/>
    </source>
</evidence>
<dbReference type="EMBL" id="JAABFR010000150">
    <property type="protein sequence ID" value="MBD4335183.1"/>
    <property type="molecule type" value="Genomic_DNA"/>
</dbReference>
<accession>A0A7U2L081</accession>
<comment type="caution">
    <text evidence="1">The sequence shown here is derived from an EMBL/GenBank/DDBJ whole genome shotgun (WGS) entry which is preliminary data.</text>
</comment>
<sequence length="68" mass="7954">MLRTADARIHYFDVCKGRRLHDVAGKRNQYSSGFFASFTAANPRAARATFKKLFGRPVRLQRHRRMGW</sequence>